<protein>
    <submittedName>
        <fullName evidence="1">Uncharacterized protein</fullName>
    </submittedName>
</protein>
<sequence length="31" mass="3560">MMVGKVRGWGFPANSRKAHYFVDKCSLCGKW</sequence>
<evidence type="ECO:0000313" key="1">
    <source>
        <dbReference type="EMBL" id="GAG83329.1"/>
    </source>
</evidence>
<dbReference type="EMBL" id="BART01019214">
    <property type="protein sequence ID" value="GAG83329.1"/>
    <property type="molecule type" value="Genomic_DNA"/>
</dbReference>
<gene>
    <name evidence="1" type="ORF">S01H4_36023</name>
</gene>
<proteinExistence type="predicted"/>
<name>X1ALE3_9ZZZZ</name>
<organism evidence="1">
    <name type="scientific">marine sediment metagenome</name>
    <dbReference type="NCBI Taxonomy" id="412755"/>
    <lineage>
        <taxon>unclassified sequences</taxon>
        <taxon>metagenomes</taxon>
        <taxon>ecological metagenomes</taxon>
    </lineage>
</organism>
<comment type="caution">
    <text evidence="1">The sequence shown here is derived from an EMBL/GenBank/DDBJ whole genome shotgun (WGS) entry which is preliminary data.</text>
</comment>
<reference evidence="1" key="1">
    <citation type="journal article" date="2014" name="Front. Microbiol.">
        <title>High frequency of phylogenetically diverse reductive dehalogenase-homologous genes in deep subseafloor sedimentary metagenomes.</title>
        <authorList>
            <person name="Kawai M."/>
            <person name="Futagami T."/>
            <person name="Toyoda A."/>
            <person name="Takaki Y."/>
            <person name="Nishi S."/>
            <person name="Hori S."/>
            <person name="Arai W."/>
            <person name="Tsubouchi T."/>
            <person name="Morono Y."/>
            <person name="Uchiyama I."/>
            <person name="Ito T."/>
            <person name="Fujiyama A."/>
            <person name="Inagaki F."/>
            <person name="Takami H."/>
        </authorList>
    </citation>
    <scope>NUCLEOTIDE SEQUENCE</scope>
    <source>
        <strain evidence="1">Expedition CK06-06</strain>
    </source>
</reference>
<accession>X1ALE3</accession>
<feature type="non-terminal residue" evidence="1">
    <location>
        <position position="31"/>
    </location>
</feature>
<dbReference type="AlphaFoldDB" id="X1ALE3"/>